<keyword evidence="4 7" id="KW-0812">Transmembrane</keyword>
<keyword evidence="3 9" id="KW-0808">Transferase</keyword>
<evidence type="ECO:0000256" key="6">
    <source>
        <dbReference type="ARBA" id="ARBA00023136"/>
    </source>
</evidence>
<keyword evidence="5 7" id="KW-1133">Transmembrane helix</keyword>
<feature type="domain" description="Sulfatase N-terminal" evidence="8">
    <location>
        <begin position="217"/>
        <end position="501"/>
    </location>
</feature>
<dbReference type="Proteomes" id="UP000182057">
    <property type="component" value="Unassembled WGS sequence"/>
</dbReference>
<name>A0A1D3UHU7_TANFO</name>
<dbReference type="InterPro" id="IPR017850">
    <property type="entry name" value="Alkaline_phosphatase_core_sf"/>
</dbReference>
<dbReference type="AlphaFoldDB" id="A0A1D3UHU7"/>
<evidence type="ECO:0000313" key="9">
    <source>
        <dbReference type="EMBL" id="SCQ19719.1"/>
    </source>
</evidence>
<dbReference type="CDD" id="cd16017">
    <property type="entry name" value="LptA"/>
    <property type="match status" value="1"/>
</dbReference>
<dbReference type="InterPro" id="IPR040423">
    <property type="entry name" value="PEA_transferase"/>
</dbReference>
<accession>A0A1D3UHU7</accession>
<feature type="transmembrane region" description="Helical" evidence="7">
    <location>
        <begin position="68"/>
        <end position="94"/>
    </location>
</feature>
<evidence type="ECO:0000256" key="5">
    <source>
        <dbReference type="ARBA" id="ARBA00022989"/>
    </source>
</evidence>
<dbReference type="OrthoDB" id="9786870at2"/>
<dbReference type="RefSeq" id="WP_074449581.1">
    <property type="nucleotide sequence ID" value="NZ_FMMM01000026.1"/>
</dbReference>
<proteinExistence type="predicted"/>
<dbReference type="GO" id="GO:0009244">
    <property type="term" value="P:lipopolysaccharide core region biosynthetic process"/>
    <property type="evidence" value="ECO:0007669"/>
    <property type="project" value="TreeGrafter"/>
</dbReference>
<evidence type="ECO:0000256" key="4">
    <source>
        <dbReference type="ARBA" id="ARBA00022692"/>
    </source>
</evidence>
<evidence type="ECO:0000256" key="2">
    <source>
        <dbReference type="ARBA" id="ARBA00022475"/>
    </source>
</evidence>
<dbReference type="InterPro" id="IPR000917">
    <property type="entry name" value="Sulfatase_N"/>
</dbReference>
<dbReference type="Gene3D" id="3.40.720.10">
    <property type="entry name" value="Alkaline Phosphatase, subunit A"/>
    <property type="match status" value="1"/>
</dbReference>
<feature type="transmembrane region" description="Helical" evidence="7">
    <location>
        <begin position="153"/>
        <end position="172"/>
    </location>
</feature>
<evidence type="ECO:0000256" key="3">
    <source>
        <dbReference type="ARBA" id="ARBA00022679"/>
    </source>
</evidence>
<evidence type="ECO:0000256" key="7">
    <source>
        <dbReference type="SAM" id="Phobius"/>
    </source>
</evidence>
<dbReference type="InterPro" id="IPR058130">
    <property type="entry name" value="PEA_transf_C"/>
</dbReference>
<dbReference type="PANTHER" id="PTHR30443:SF2">
    <property type="entry name" value="PHOSPHOETHANOLAMINE TRANSFERASE EPTC"/>
    <property type="match status" value="1"/>
</dbReference>
<dbReference type="GO" id="GO:0005886">
    <property type="term" value="C:plasma membrane"/>
    <property type="evidence" value="ECO:0007669"/>
    <property type="project" value="UniProtKB-SubCell"/>
</dbReference>
<feature type="transmembrane region" description="Helical" evidence="7">
    <location>
        <begin position="12"/>
        <end position="35"/>
    </location>
</feature>
<feature type="transmembrane region" description="Helical" evidence="7">
    <location>
        <begin position="114"/>
        <end position="132"/>
    </location>
</feature>
<keyword evidence="6 7" id="KW-0472">Membrane</keyword>
<dbReference type="PANTHER" id="PTHR30443">
    <property type="entry name" value="INNER MEMBRANE PROTEIN"/>
    <property type="match status" value="1"/>
</dbReference>
<dbReference type="Pfam" id="PF00884">
    <property type="entry name" value="Sulfatase"/>
    <property type="match status" value="1"/>
</dbReference>
<gene>
    <name evidence="9" type="primary">eptC</name>
    <name evidence="9" type="ORF">TFUB20_00803</name>
</gene>
<dbReference type="SUPFAM" id="SSF53649">
    <property type="entry name" value="Alkaline phosphatase-like"/>
    <property type="match status" value="1"/>
</dbReference>
<evidence type="ECO:0000313" key="10">
    <source>
        <dbReference type="Proteomes" id="UP000182057"/>
    </source>
</evidence>
<comment type="subcellular location">
    <subcellularLocation>
        <location evidence="1">Cell membrane</location>
        <topology evidence="1">Multi-pass membrane protein</topology>
    </subcellularLocation>
</comment>
<evidence type="ECO:0000259" key="8">
    <source>
        <dbReference type="Pfam" id="PF00884"/>
    </source>
</evidence>
<organism evidence="9 10">
    <name type="scientific">Tannerella forsythia</name>
    <name type="common">Bacteroides forsythus</name>
    <dbReference type="NCBI Taxonomy" id="28112"/>
    <lineage>
        <taxon>Bacteria</taxon>
        <taxon>Pseudomonadati</taxon>
        <taxon>Bacteroidota</taxon>
        <taxon>Bacteroidia</taxon>
        <taxon>Bacteroidales</taxon>
        <taxon>Tannerellaceae</taxon>
        <taxon>Tannerella</taxon>
    </lineage>
</organism>
<keyword evidence="2" id="KW-1003">Cell membrane</keyword>
<feature type="transmembrane region" description="Helical" evidence="7">
    <location>
        <begin position="41"/>
        <end position="61"/>
    </location>
</feature>
<sequence>MKKFYQTIKERKLQIFFLMYILLLVPSMSLIAQNIPAKTLISGFLVSFGLLSVVFILSSFMTTKGIRIFYSILLAITIIPSTILLSYLLIANVLLSGGTITSLFETNTDEAKEFITYVNPWIVMGVALYVLLPIVMICKMKQVVFHRVGKHKNAFFACVLLLLLFLAIEPVAQRIYFVDFYRVFADYKRQRLREEKEIAERQTLPFDVSMLPEKAPQTLVVVIGESHTRHHMSLYGYGRDTNPLLSAQKSRLNVYRDVVSPQVHTIPVLRAALTFADHEHPEKLTEQPSLFELFNRAGYETYLISNQPFENSSSSYESLLRLAQHTTDLSRLNEPDGVMLKSLRQALQEQTNKPQLIVLHLMGSHIAYKYRYPENFEHFNHLHHPIGRRDIQLTADAKTVIDRYDNSVRYNDYLLASIIDMIKSEKKRSAMLYFSDHGEEVYDLREFAGHAYEKISSYMCEIPFILWMSDDYKQRRSDLVFDTKRPYSTVDVLYSLSDLGGLRYEGYDTRRSIFSAQFAPRPRIVGQIPYESVLDMTHEIRQKHRRTMASNTFFDNLNKEWKQIKSLSDKVLSFPRAEK</sequence>
<dbReference type="EC" id="2.7.-.-" evidence="9"/>
<dbReference type="GO" id="GO:0016776">
    <property type="term" value="F:phosphotransferase activity, phosphate group as acceptor"/>
    <property type="evidence" value="ECO:0007669"/>
    <property type="project" value="TreeGrafter"/>
</dbReference>
<protein>
    <submittedName>
        <fullName evidence="9">Phosphoethanolamine transferase EptC</fullName>
        <ecNumber evidence="9">2.7.-.-</ecNumber>
    </submittedName>
</protein>
<dbReference type="EMBL" id="FMMM01000026">
    <property type="protein sequence ID" value="SCQ19719.1"/>
    <property type="molecule type" value="Genomic_DNA"/>
</dbReference>
<evidence type="ECO:0000256" key="1">
    <source>
        <dbReference type="ARBA" id="ARBA00004651"/>
    </source>
</evidence>
<reference evidence="9 10" key="1">
    <citation type="submission" date="2016-09" db="EMBL/GenBank/DDBJ databases">
        <authorList>
            <person name="Capua I."/>
            <person name="De Benedictis P."/>
            <person name="Joannis T."/>
            <person name="Lombin L.H."/>
            <person name="Cattoli G."/>
        </authorList>
    </citation>
    <scope>NUCLEOTIDE SEQUENCE [LARGE SCALE GENOMIC DNA]</scope>
    <source>
        <strain evidence="9 10">UB20</strain>
    </source>
</reference>